<gene>
    <name evidence="1" type="ORF">RU87_GL001727</name>
</gene>
<dbReference type="Pfam" id="PF08876">
    <property type="entry name" value="DUF1836"/>
    <property type="match status" value="1"/>
</dbReference>
<evidence type="ECO:0008006" key="3">
    <source>
        <dbReference type="Google" id="ProtNLM"/>
    </source>
</evidence>
<dbReference type="RefSeq" id="WP_068162868.1">
    <property type="nucleotide sequence ID" value="NZ_JXJX01000008.1"/>
</dbReference>
<evidence type="ECO:0000313" key="1">
    <source>
        <dbReference type="EMBL" id="PCS06518.1"/>
    </source>
</evidence>
<dbReference type="InterPro" id="IPR014975">
    <property type="entry name" value="DUF1836"/>
</dbReference>
<dbReference type="Proteomes" id="UP000242246">
    <property type="component" value="Unassembled WGS sequence"/>
</dbReference>
<name>A0A2A5RZE4_9LACT</name>
<proteinExistence type="predicted"/>
<dbReference type="PANTHER" id="PTHR40056">
    <property type="entry name" value="HYPOTHETICAL CYTOSOLIC PROTEIN"/>
    <property type="match status" value="1"/>
</dbReference>
<reference evidence="1 2" key="1">
    <citation type="submission" date="2014-12" db="EMBL/GenBank/DDBJ databases">
        <title>Draft genome sequences of 10 type strains of Lactococcus.</title>
        <authorList>
            <person name="Sun Z."/>
            <person name="Zhong Z."/>
            <person name="Liu W."/>
            <person name="Zhang W."/>
            <person name="Zhang H."/>
        </authorList>
    </citation>
    <scope>NUCLEOTIDE SEQUENCE [LARGE SCALE GENOMIC DNA]</scope>
    <source>
        <strain evidence="1 2">DSM 20686</strain>
    </source>
</reference>
<dbReference type="STRING" id="1348632.GCA_001591745_01141"/>
<protein>
    <recommendedName>
        <fullName evidence="3">DUF1836 domain-containing protein</fullName>
    </recommendedName>
</protein>
<organism evidence="1 2">
    <name type="scientific">Pseudolactococcus plantarum</name>
    <dbReference type="NCBI Taxonomy" id="1365"/>
    <lineage>
        <taxon>Bacteria</taxon>
        <taxon>Bacillati</taxon>
        <taxon>Bacillota</taxon>
        <taxon>Bacilli</taxon>
        <taxon>Lactobacillales</taxon>
        <taxon>Streptococcaceae</taxon>
        <taxon>Pseudolactococcus</taxon>
    </lineage>
</organism>
<evidence type="ECO:0000313" key="2">
    <source>
        <dbReference type="Proteomes" id="UP000242246"/>
    </source>
</evidence>
<dbReference type="AlphaFoldDB" id="A0A2A5RZE4"/>
<dbReference type="OrthoDB" id="3191472at2"/>
<keyword evidence="2" id="KW-1185">Reference proteome</keyword>
<comment type="caution">
    <text evidence="1">The sequence shown here is derived from an EMBL/GenBank/DDBJ whole genome shotgun (WGS) entry which is preliminary data.</text>
</comment>
<dbReference type="EMBL" id="JXJX01000008">
    <property type="protein sequence ID" value="PCS06518.1"/>
    <property type="molecule type" value="Genomic_DNA"/>
</dbReference>
<accession>A0A2A5RZE4</accession>
<sequence length="191" mass="21263">MSTLFSDSKWGNQIETAALPRWDELPDIELYMDQVINLVSKYLGPILSHQDQPMLTKSMVNNYVKLGLIPAPVKKKYSRVHLAFLIAITLLKQVLTIPEIKTGIIYQGRISGIHEAYNIFCDVLESSLNVVGKQVQSIETTGLFAKQISPEFFIVTAATSSLATKLLAQKSIELAESLAIMEHTEEGLIDK</sequence>
<dbReference type="PANTHER" id="PTHR40056:SF1">
    <property type="entry name" value="DUF1836 DOMAIN-CONTAINING PROTEIN"/>
    <property type="match status" value="1"/>
</dbReference>